<sequence length="738" mass="79736">MSESLEKLQKDAITSIASVSTLLRNAIAASLPVAPEQYLTVAIPGTVIDLVDYDKGGSFVYDAGKYALPPTTVRQAEASLVDGMMPIATIMIGNTGKSVARSYSRSLDGLLPAKATITSADGIRSPGNVNYDKAMEYLKQRVPGTTQTVVEVYRDKELMWAKERSAWDKAKIEAAQRAEKLYPPGSSTDFIAKQKQYFNDWNQENYYAFKASVQAAWMDWVVNGSKYDVDFNFGMVDVDSIMSRIEASKESLRNATIPDASGSGEVFGVSLTPSGWATYCRRKAEGWYARNGRYTLAQLESEIARLESLQESYKQAQTLVTPEPGGKPRYPVSGAIQPTKTTKETQDAVAEKLNELYGAQAALAGAKYNYDNGSAADKDKLKEAVEAAQKAVSEAQKGLREAENDDQGVRQAWSEYNRMVLEGNTYTDAINWLESKQKTIGGELIRLKKLRTEKAQSSPLDIPVITGVSAPEGDDKSVPSGTTLATKGSETANPIFQAPAQSGSAEDADPWTTITFSYSASDVQNHSQESAWGMKVGGSVGFGLWSVGGSYSHDEAHKSMQSDMSACDVSISFSALVVNITRPWLYGELFTDVDLEVAEGVKISPGAVLLHDMLQSQSTQAIDEWSQFPAYPTSFIVAADTTIEFTGATKSIEEHFDTHSNSGGASVGYGPWSVSSSFHESATEQSMQVQSTATGCKISFGAPQIIGWVSQIVPPLPRPPNFNPLTQGAGEPVPNGTA</sequence>
<accession>A0A8H5X095</accession>
<feature type="coiled-coil region" evidence="1">
    <location>
        <begin position="378"/>
        <end position="405"/>
    </location>
</feature>
<evidence type="ECO:0000313" key="4">
    <source>
        <dbReference type="Proteomes" id="UP000567885"/>
    </source>
</evidence>
<dbReference type="AlphaFoldDB" id="A0A8H5X095"/>
<organism evidence="3 4">
    <name type="scientific">Fusarium heterosporum</name>
    <dbReference type="NCBI Taxonomy" id="42747"/>
    <lineage>
        <taxon>Eukaryota</taxon>
        <taxon>Fungi</taxon>
        <taxon>Dikarya</taxon>
        <taxon>Ascomycota</taxon>
        <taxon>Pezizomycotina</taxon>
        <taxon>Sordariomycetes</taxon>
        <taxon>Hypocreomycetidae</taxon>
        <taxon>Hypocreales</taxon>
        <taxon>Nectriaceae</taxon>
        <taxon>Fusarium</taxon>
        <taxon>Fusarium heterosporum species complex</taxon>
    </lineage>
</organism>
<proteinExistence type="predicted"/>
<comment type="caution">
    <text evidence="3">The sequence shown here is derived from an EMBL/GenBank/DDBJ whole genome shotgun (WGS) entry which is preliminary data.</text>
</comment>
<gene>
    <name evidence="3" type="ORF">FHETE_1168</name>
</gene>
<keyword evidence="1" id="KW-0175">Coiled coil</keyword>
<name>A0A8H5X095_FUSHE</name>
<reference evidence="3 4" key="1">
    <citation type="submission" date="2020-05" db="EMBL/GenBank/DDBJ databases">
        <title>Identification and distribution of gene clusters putatively required for synthesis of sphingolipid metabolism inhibitors in phylogenetically diverse species of the filamentous fungus Fusarium.</title>
        <authorList>
            <person name="Kim H.-S."/>
            <person name="Busman M."/>
            <person name="Brown D.W."/>
            <person name="Divon H."/>
            <person name="Uhlig S."/>
            <person name="Proctor R.H."/>
        </authorList>
    </citation>
    <scope>NUCLEOTIDE SEQUENCE [LARGE SCALE GENOMIC DNA]</scope>
    <source>
        <strain evidence="3 4">NRRL 20693</strain>
    </source>
</reference>
<dbReference type="OrthoDB" id="3261350at2759"/>
<feature type="region of interest" description="Disordered" evidence="2">
    <location>
        <begin position="719"/>
        <end position="738"/>
    </location>
</feature>
<evidence type="ECO:0000256" key="1">
    <source>
        <dbReference type="SAM" id="Coils"/>
    </source>
</evidence>
<feature type="region of interest" description="Disordered" evidence="2">
    <location>
        <begin position="320"/>
        <end position="341"/>
    </location>
</feature>
<dbReference type="EMBL" id="JAAGWQ010000017">
    <property type="protein sequence ID" value="KAF5678616.1"/>
    <property type="molecule type" value="Genomic_DNA"/>
</dbReference>
<dbReference type="Proteomes" id="UP000567885">
    <property type="component" value="Unassembled WGS sequence"/>
</dbReference>
<evidence type="ECO:0000313" key="3">
    <source>
        <dbReference type="EMBL" id="KAF5678616.1"/>
    </source>
</evidence>
<protein>
    <submittedName>
        <fullName evidence="3">Uncharacterized protein</fullName>
    </submittedName>
</protein>
<keyword evidence="4" id="KW-1185">Reference proteome</keyword>
<evidence type="ECO:0000256" key="2">
    <source>
        <dbReference type="SAM" id="MobiDB-lite"/>
    </source>
</evidence>